<protein>
    <submittedName>
        <fullName evidence="4">Alpha/beta fold hydrolase</fullName>
    </submittedName>
</protein>
<organism evidence="4 5">
    <name type="scientific">Plastoroseomonas arctica</name>
    <dbReference type="NCBI Taxonomy" id="1509237"/>
    <lineage>
        <taxon>Bacteria</taxon>
        <taxon>Pseudomonadati</taxon>
        <taxon>Pseudomonadota</taxon>
        <taxon>Alphaproteobacteria</taxon>
        <taxon>Acetobacterales</taxon>
        <taxon>Acetobacteraceae</taxon>
        <taxon>Plastoroseomonas</taxon>
    </lineage>
</organism>
<keyword evidence="1" id="KW-0472">Membrane</keyword>
<reference evidence="4" key="1">
    <citation type="submission" date="2020-01" db="EMBL/GenBank/DDBJ databases">
        <authorList>
            <person name="Rat A."/>
        </authorList>
    </citation>
    <scope>NUCLEOTIDE SEQUENCE</scope>
    <source>
        <strain evidence="4">LMG 28251</strain>
    </source>
</reference>
<comment type="caution">
    <text evidence="4">The sequence shown here is derived from an EMBL/GenBank/DDBJ whole genome shotgun (WGS) entry which is preliminary data.</text>
</comment>
<dbReference type="Gene3D" id="1.20.120.1760">
    <property type="match status" value="1"/>
</dbReference>
<dbReference type="Pfam" id="PF12147">
    <property type="entry name" value="Methyltransf_20"/>
    <property type="match status" value="1"/>
</dbReference>
<keyword evidence="5" id="KW-1185">Reference proteome</keyword>
<feature type="domain" description="Serine aminopeptidase S33" evidence="2">
    <location>
        <begin position="236"/>
        <end position="472"/>
    </location>
</feature>
<dbReference type="Gene3D" id="3.40.50.1820">
    <property type="entry name" value="alpha/beta hydrolase"/>
    <property type="match status" value="1"/>
</dbReference>
<dbReference type="InterPro" id="IPR022742">
    <property type="entry name" value="Hydrolase_4"/>
</dbReference>
<dbReference type="AlphaFoldDB" id="A0AAF1KJN4"/>
<dbReference type="RefSeq" id="WP_211874348.1">
    <property type="nucleotide sequence ID" value="NZ_JAAEDH010000010.1"/>
</dbReference>
<dbReference type="InterPro" id="IPR051044">
    <property type="entry name" value="MAG_DAG_Lipase"/>
</dbReference>
<evidence type="ECO:0000313" key="5">
    <source>
        <dbReference type="Proteomes" id="UP001196068"/>
    </source>
</evidence>
<keyword evidence="1" id="KW-1133">Transmembrane helix</keyword>
<feature type="transmembrane region" description="Helical" evidence="1">
    <location>
        <begin position="116"/>
        <end position="134"/>
    </location>
</feature>
<dbReference type="GO" id="GO:0008654">
    <property type="term" value="P:phospholipid biosynthetic process"/>
    <property type="evidence" value="ECO:0007669"/>
    <property type="project" value="InterPro"/>
</dbReference>
<dbReference type="Pfam" id="PF01066">
    <property type="entry name" value="CDP-OH_P_transf"/>
    <property type="match status" value="1"/>
</dbReference>
<proteinExistence type="predicted"/>
<evidence type="ECO:0000259" key="2">
    <source>
        <dbReference type="Pfam" id="PF12146"/>
    </source>
</evidence>
<accession>A0AAF1KJN4</accession>
<evidence type="ECO:0000313" key="4">
    <source>
        <dbReference type="EMBL" id="MBR0655515.1"/>
    </source>
</evidence>
<dbReference type="GO" id="GO:0016787">
    <property type="term" value="F:hydrolase activity"/>
    <property type="evidence" value="ECO:0007669"/>
    <property type="project" value="UniProtKB-KW"/>
</dbReference>
<feature type="transmembrane region" description="Helical" evidence="1">
    <location>
        <begin position="155"/>
        <end position="182"/>
    </location>
</feature>
<feature type="transmembrane region" description="Helical" evidence="1">
    <location>
        <begin position="53"/>
        <end position="72"/>
    </location>
</feature>
<dbReference type="GO" id="GO:0016780">
    <property type="term" value="F:phosphotransferase activity, for other substituted phosphate groups"/>
    <property type="evidence" value="ECO:0007669"/>
    <property type="project" value="InterPro"/>
</dbReference>
<evidence type="ECO:0000259" key="3">
    <source>
        <dbReference type="Pfam" id="PF12147"/>
    </source>
</evidence>
<dbReference type="GO" id="GO:0016020">
    <property type="term" value="C:membrane"/>
    <property type="evidence" value="ECO:0007669"/>
    <property type="project" value="InterPro"/>
</dbReference>
<dbReference type="Gene3D" id="3.40.50.150">
    <property type="entry name" value="Vaccinia Virus protein VP39"/>
    <property type="match status" value="1"/>
</dbReference>
<dbReference type="SUPFAM" id="SSF53474">
    <property type="entry name" value="alpha/beta-Hydrolases"/>
    <property type="match status" value="1"/>
</dbReference>
<reference evidence="4" key="2">
    <citation type="journal article" date="2021" name="Syst. Appl. Microbiol.">
        <title>Roseomonas hellenica sp. nov., isolated from roots of wild-growing Alkanna tinctoria.</title>
        <authorList>
            <person name="Rat A."/>
            <person name="Naranjo H.D."/>
            <person name="Lebbe L."/>
            <person name="Cnockaert M."/>
            <person name="Krigas N."/>
            <person name="Grigoriadou K."/>
            <person name="Maloupa E."/>
            <person name="Willems A."/>
        </authorList>
    </citation>
    <scope>NUCLEOTIDE SEQUENCE</scope>
    <source>
        <strain evidence="4">LMG 28251</strain>
    </source>
</reference>
<dbReference type="InterPro" id="IPR029058">
    <property type="entry name" value="AB_hydrolase_fold"/>
</dbReference>
<dbReference type="Proteomes" id="UP001196068">
    <property type="component" value="Unassembled WGS sequence"/>
</dbReference>
<dbReference type="FunFam" id="3.40.50.1820:FF:000201">
    <property type="entry name" value="Alpha/beta fold hydrolase"/>
    <property type="match status" value="1"/>
</dbReference>
<gene>
    <name evidence="4" type="ORF">GXW79_10520</name>
</gene>
<dbReference type="PANTHER" id="PTHR11614">
    <property type="entry name" value="PHOSPHOLIPASE-RELATED"/>
    <property type="match status" value="1"/>
</dbReference>
<feature type="transmembrane region" description="Helical" evidence="1">
    <location>
        <begin position="21"/>
        <end position="47"/>
    </location>
</feature>
<feature type="domain" description="Methyltransferase" evidence="3">
    <location>
        <begin position="481"/>
        <end position="788"/>
    </location>
</feature>
<keyword evidence="1" id="KW-0812">Transmembrane</keyword>
<dbReference type="InterPro" id="IPR000462">
    <property type="entry name" value="CDP-OH_P_trans"/>
</dbReference>
<dbReference type="InterPro" id="IPR029063">
    <property type="entry name" value="SAM-dependent_MTases_sf"/>
</dbReference>
<dbReference type="SUPFAM" id="SSF53335">
    <property type="entry name" value="S-adenosyl-L-methionine-dependent methyltransferases"/>
    <property type="match status" value="1"/>
</dbReference>
<evidence type="ECO:0000256" key="1">
    <source>
        <dbReference type="SAM" id="Phobius"/>
    </source>
</evidence>
<name>A0AAF1KJN4_9PROT</name>
<dbReference type="EMBL" id="JAAEDH010000010">
    <property type="protein sequence ID" value="MBR0655515.1"/>
    <property type="molecule type" value="Genomic_DNA"/>
</dbReference>
<dbReference type="Pfam" id="PF12146">
    <property type="entry name" value="Hydrolase_4"/>
    <property type="match status" value="1"/>
</dbReference>
<sequence>MSLYDLKPRFQALLRPMVQRMAAAGITANQVTLAAMVGSLLLGWWLASRGGPSALFLLLPVWLFLRMALNAVDGMLAREHGQKSDLGGYLNELADVVSDAALYAPFALVAPFTPGWVGAVVVLSIVSEYAGVLGPTRRYDGPLGKSDRALVFGALGLWVGIAGALPGFAFWLMPLLALLLIATTVNRVASGLGELATANAMPPPEGSPMRAIEDHVFTTHDGVDLTYRHWPAASAAPRGAILLFHRGHEHGGRMAHIPPELDLPDFAFFAWDARGHGRSPGPRGFSPSLADSVRDVQTFVDHVSATHGVAVEDIAVVAQSVGAVLIATWAHDYAPRIRAMILASPAFKVKLYVPFARHGLKLMHKLRGLFFVNSYVKPQYLTHDPERIASYRADPLISRPIAVNILLDLYAASDRIVADARAITIPTQMLISGADWVVHHAPQHRFFERLGTPVKERHVLPGFFHDTLGERDRALALGPARRFLLERFAEPLNRPSLIDADRMGFTRDEADALASPLPALSPRGLYWSATRAGLRLGGSLSEGIALGHGTGFDSGSTLDYVYRNEARGAGPMGRMMDRNYLDSPGWTGIRQRKLNVEELVRAAMGRLAEQGMPIRVIDIAAGHGRYVLEALQGAPHRPDSVLLRDYSDINVVAGTRMIAEKGLGDIASFIQADAFDRDSIAATTPAPTLGIVSGLYELFPDNAMIRRSLAGLADVIPPGGALVYTGQPWHPQLELIARALTSHRQGQAWVMRRRVQAEMDELVADAGFRKIEQRIDHAGIFTVSRAERL</sequence>
<dbReference type="InterPro" id="IPR022744">
    <property type="entry name" value="MeTrfase_dom_put"/>
</dbReference>
<keyword evidence="4" id="KW-0378">Hydrolase</keyword>
<dbReference type="InterPro" id="IPR043130">
    <property type="entry name" value="CDP-OH_PTrfase_TM_dom"/>
</dbReference>